<dbReference type="PANTHER" id="PTHR11113:SF14">
    <property type="entry name" value="N-ACETYLGLUCOSAMINE-6-PHOSPHATE DEACETYLASE"/>
    <property type="match status" value="1"/>
</dbReference>
<feature type="domain" description="Amidohydrolase-related" evidence="6">
    <location>
        <begin position="53"/>
        <end position="382"/>
    </location>
</feature>
<dbReference type="PIRSF" id="PIRSF038994">
    <property type="entry name" value="NagA"/>
    <property type="match status" value="1"/>
</dbReference>
<dbReference type="InterPro" id="IPR006680">
    <property type="entry name" value="Amidohydro-rel"/>
</dbReference>
<name>A0ABT1SM14_9FIRM</name>
<comment type="similarity">
    <text evidence="1 5">Belongs to the metallo-dependent hydrolases superfamily. NagA family.</text>
</comment>
<evidence type="ECO:0000313" key="7">
    <source>
        <dbReference type="EMBL" id="MCQ5122261.1"/>
    </source>
</evidence>
<evidence type="ECO:0000259" key="6">
    <source>
        <dbReference type="Pfam" id="PF01979"/>
    </source>
</evidence>
<dbReference type="SUPFAM" id="SSF51338">
    <property type="entry name" value="Composite domain of metallo-dependent hydrolases"/>
    <property type="match status" value="1"/>
</dbReference>
<keyword evidence="4 5" id="KW-0119">Carbohydrate metabolism</keyword>
<dbReference type="SUPFAM" id="SSF51556">
    <property type="entry name" value="Metallo-dependent hydrolases"/>
    <property type="match status" value="1"/>
</dbReference>
<keyword evidence="8" id="KW-1185">Reference proteome</keyword>
<evidence type="ECO:0000256" key="4">
    <source>
        <dbReference type="ARBA" id="ARBA00023277"/>
    </source>
</evidence>
<evidence type="ECO:0000313" key="8">
    <source>
        <dbReference type="Proteomes" id="UP001524435"/>
    </source>
</evidence>
<dbReference type="InterPro" id="IPR003764">
    <property type="entry name" value="GlcNAc_6-P_deAcase"/>
</dbReference>
<protein>
    <submittedName>
        <fullName evidence="7">N-acetylglucosamine-6-phosphate deacetylase</fullName>
        <ecNumber evidence="7">3.5.1.25</ecNumber>
    </submittedName>
</protein>
<dbReference type="InterPro" id="IPR011059">
    <property type="entry name" value="Metal-dep_hydrolase_composite"/>
</dbReference>
<dbReference type="EC" id="3.5.1.25" evidence="7"/>
<organism evidence="7 8">
    <name type="scientific">Massilicoli timonensis</name>
    <dbReference type="NCBI Taxonomy" id="2015901"/>
    <lineage>
        <taxon>Bacteria</taxon>
        <taxon>Bacillati</taxon>
        <taxon>Bacillota</taxon>
        <taxon>Erysipelotrichia</taxon>
        <taxon>Erysipelotrichales</taxon>
        <taxon>Erysipelotrichaceae</taxon>
        <taxon>Massilicoli</taxon>
    </lineage>
</organism>
<evidence type="ECO:0000256" key="2">
    <source>
        <dbReference type="ARBA" id="ARBA00022723"/>
    </source>
</evidence>
<evidence type="ECO:0000256" key="1">
    <source>
        <dbReference type="ARBA" id="ARBA00010716"/>
    </source>
</evidence>
<dbReference type="Gene3D" id="3.20.20.140">
    <property type="entry name" value="Metal-dependent hydrolases"/>
    <property type="match status" value="1"/>
</dbReference>
<dbReference type="Gene3D" id="2.30.40.10">
    <property type="entry name" value="Urease, subunit C, domain 1"/>
    <property type="match status" value="1"/>
</dbReference>
<gene>
    <name evidence="7" type="primary">nagA</name>
    <name evidence="7" type="ORF">NE663_08320</name>
</gene>
<dbReference type="InterPro" id="IPR032466">
    <property type="entry name" value="Metal_Hydrolase"/>
</dbReference>
<sequence length="406" mass="44938">MKTLVISKQLYTERGCLDGGMVVEDGIISKIYLRKELPDAFDGEVQDFGDCRVIPGLIELHCHGYKGWSAMSVDVEEIRNLSRSLTTCGVTGYLPTNHLRKDVLENCAAIAEVLENGSDGAEILGIHMEGPFISKEILGSVSAEDVCEPDLALMNRFIEAARNHIITVTLAPEVEGNMEMIDYLVENGINVCIGHSNATYEICKEAVDRGAVITQKTGNCMRAIHQREVGVTGAALLDMRLYNEINSDLAHCSKEFLELLYRLKGYQKLCIIADAGYMSGMPCGKYDLPKEKGYEVGTDGLLHTADGTIDGSALHVLNGLKNWVEVLHIPMEEAICMASYNPAVICHCADRKGSLKEGKDADYVVIDENYEAWKTFVKGRLVYDKGQAEVFENPEYLQYQKEVYEG</sequence>
<dbReference type="PANTHER" id="PTHR11113">
    <property type="entry name" value="N-ACETYLGLUCOSAMINE-6-PHOSPHATE DEACETYLASE"/>
    <property type="match status" value="1"/>
</dbReference>
<comment type="caution">
    <text evidence="7">The sequence shown here is derived from an EMBL/GenBank/DDBJ whole genome shotgun (WGS) entry which is preliminary data.</text>
</comment>
<evidence type="ECO:0000256" key="3">
    <source>
        <dbReference type="ARBA" id="ARBA00022801"/>
    </source>
</evidence>
<keyword evidence="2" id="KW-0479">Metal-binding</keyword>
<keyword evidence="3 5" id="KW-0378">Hydrolase</keyword>
<dbReference type="EMBL" id="JANGCH010000012">
    <property type="protein sequence ID" value="MCQ5122261.1"/>
    <property type="molecule type" value="Genomic_DNA"/>
</dbReference>
<dbReference type="Pfam" id="PF01979">
    <property type="entry name" value="Amidohydro_1"/>
    <property type="match status" value="1"/>
</dbReference>
<dbReference type="NCBIfam" id="TIGR00221">
    <property type="entry name" value="nagA"/>
    <property type="match status" value="1"/>
</dbReference>
<proteinExistence type="inferred from homology"/>
<dbReference type="Proteomes" id="UP001524435">
    <property type="component" value="Unassembled WGS sequence"/>
</dbReference>
<evidence type="ECO:0000256" key="5">
    <source>
        <dbReference type="PIRNR" id="PIRNR038994"/>
    </source>
</evidence>
<reference evidence="7 8" key="1">
    <citation type="submission" date="2022-06" db="EMBL/GenBank/DDBJ databases">
        <title>Isolation of gut microbiota from human fecal samples.</title>
        <authorList>
            <person name="Pamer E.G."/>
            <person name="Barat B."/>
            <person name="Waligurski E."/>
            <person name="Medina S."/>
            <person name="Paddock L."/>
            <person name="Mostad J."/>
        </authorList>
    </citation>
    <scope>NUCLEOTIDE SEQUENCE [LARGE SCALE GENOMIC DNA]</scope>
    <source>
        <strain evidence="7 8">DFI.6.1</strain>
    </source>
</reference>
<accession>A0ABT1SM14</accession>
<dbReference type="RefSeq" id="WP_256198126.1">
    <property type="nucleotide sequence ID" value="NZ_JANGCH010000012.1"/>
</dbReference>
<dbReference type="GO" id="GO:0008448">
    <property type="term" value="F:N-acetylglucosamine-6-phosphate deacetylase activity"/>
    <property type="evidence" value="ECO:0007669"/>
    <property type="project" value="UniProtKB-EC"/>
</dbReference>